<dbReference type="InterPro" id="IPR036390">
    <property type="entry name" value="WH_DNA-bd_sf"/>
</dbReference>
<accession>A0A1M5NXA2</accession>
<dbReference type="EMBL" id="FQXC01000001">
    <property type="protein sequence ID" value="SHG94095.1"/>
    <property type="molecule type" value="Genomic_DNA"/>
</dbReference>
<dbReference type="PANTHER" id="PTHR43537">
    <property type="entry name" value="TRANSCRIPTIONAL REGULATOR, GNTR FAMILY"/>
    <property type="match status" value="1"/>
</dbReference>
<dbReference type="Gene3D" id="1.20.120.530">
    <property type="entry name" value="GntR ligand-binding domain-like"/>
    <property type="match status" value="1"/>
</dbReference>
<evidence type="ECO:0000256" key="2">
    <source>
        <dbReference type="ARBA" id="ARBA00023125"/>
    </source>
</evidence>
<dbReference type="SUPFAM" id="SSF46785">
    <property type="entry name" value="Winged helix' DNA-binding domain"/>
    <property type="match status" value="1"/>
</dbReference>
<organism evidence="5 6">
    <name type="scientific">Marivita hallyeonensis</name>
    <dbReference type="NCBI Taxonomy" id="996342"/>
    <lineage>
        <taxon>Bacteria</taxon>
        <taxon>Pseudomonadati</taxon>
        <taxon>Pseudomonadota</taxon>
        <taxon>Alphaproteobacteria</taxon>
        <taxon>Rhodobacterales</taxon>
        <taxon>Roseobacteraceae</taxon>
        <taxon>Marivita</taxon>
    </lineage>
</organism>
<evidence type="ECO:0000259" key="4">
    <source>
        <dbReference type="PROSITE" id="PS50949"/>
    </source>
</evidence>
<dbReference type="SMART" id="SM00895">
    <property type="entry name" value="FCD"/>
    <property type="match status" value="1"/>
</dbReference>
<sequence>MSITHKKTEFPQSTRADVLQNPVFVGIEQAILEQRIPPGMRLAENDLGDVYGVSRTIVRAGLQALSQAHLVTLRPNRGASVANPSPREAREVFEARELLEPRSAREAALNAKPKDIADLRLHALAEHEAMQENASGRALRLSGLFHVKIAEIANQKTIAEFIESLVSRSSLIIALYWTKSSTRCDEGCHNALIDAIERHDADEAEDLMRSHLVDIHSALSFGVADKEHKTLKDMLGIDLSN</sequence>
<dbReference type="Gene3D" id="1.10.10.10">
    <property type="entry name" value="Winged helix-like DNA-binding domain superfamily/Winged helix DNA-binding domain"/>
    <property type="match status" value="1"/>
</dbReference>
<dbReference type="STRING" id="996342.SAMN05443551_1078"/>
<feature type="domain" description="HTH gntR-type" evidence="4">
    <location>
        <begin position="17"/>
        <end position="84"/>
    </location>
</feature>
<keyword evidence="6" id="KW-1185">Reference proteome</keyword>
<dbReference type="Proteomes" id="UP000184221">
    <property type="component" value="Unassembled WGS sequence"/>
</dbReference>
<evidence type="ECO:0000256" key="3">
    <source>
        <dbReference type="ARBA" id="ARBA00023163"/>
    </source>
</evidence>
<proteinExistence type="predicted"/>
<evidence type="ECO:0000313" key="5">
    <source>
        <dbReference type="EMBL" id="SHG94095.1"/>
    </source>
</evidence>
<dbReference type="GO" id="GO:0003700">
    <property type="term" value="F:DNA-binding transcription factor activity"/>
    <property type="evidence" value="ECO:0007669"/>
    <property type="project" value="InterPro"/>
</dbReference>
<dbReference type="InterPro" id="IPR000524">
    <property type="entry name" value="Tscrpt_reg_HTH_GntR"/>
</dbReference>
<dbReference type="InterPro" id="IPR008920">
    <property type="entry name" value="TF_FadR/GntR_C"/>
</dbReference>
<dbReference type="InterPro" id="IPR011711">
    <property type="entry name" value="GntR_C"/>
</dbReference>
<dbReference type="Pfam" id="PF00392">
    <property type="entry name" value="GntR"/>
    <property type="match status" value="1"/>
</dbReference>
<dbReference type="AlphaFoldDB" id="A0A1M5NXA2"/>
<dbReference type="PANTHER" id="PTHR43537:SF53">
    <property type="entry name" value="HTH-TYPE TRANSCRIPTIONAL REPRESSOR NANR"/>
    <property type="match status" value="1"/>
</dbReference>
<keyword evidence="2 5" id="KW-0238">DNA-binding</keyword>
<dbReference type="PROSITE" id="PS50949">
    <property type="entry name" value="HTH_GNTR"/>
    <property type="match status" value="1"/>
</dbReference>
<dbReference type="SMART" id="SM00345">
    <property type="entry name" value="HTH_GNTR"/>
    <property type="match status" value="1"/>
</dbReference>
<gene>
    <name evidence="5" type="ORF">SAMN05443551_1078</name>
</gene>
<keyword evidence="3" id="KW-0804">Transcription</keyword>
<evidence type="ECO:0000313" key="6">
    <source>
        <dbReference type="Proteomes" id="UP000184221"/>
    </source>
</evidence>
<dbReference type="Pfam" id="PF07729">
    <property type="entry name" value="FCD"/>
    <property type="match status" value="1"/>
</dbReference>
<dbReference type="GO" id="GO:0003677">
    <property type="term" value="F:DNA binding"/>
    <property type="evidence" value="ECO:0007669"/>
    <property type="project" value="UniProtKB-KW"/>
</dbReference>
<reference evidence="5 6" key="1">
    <citation type="submission" date="2016-11" db="EMBL/GenBank/DDBJ databases">
        <authorList>
            <person name="Jaros S."/>
            <person name="Januszkiewicz K."/>
            <person name="Wedrychowicz H."/>
        </authorList>
    </citation>
    <scope>NUCLEOTIDE SEQUENCE [LARGE SCALE GENOMIC DNA]</scope>
    <source>
        <strain evidence="5 6">DSM 29431</strain>
    </source>
</reference>
<dbReference type="SUPFAM" id="SSF48008">
    <property type="entry name" value="GntR ligand-binding domain-like"/>
    <property type="match status" value="1"/>
</dbReference>
<evidence type="ECO:0000256" key="1">
    <source>
        <dbReference type="ARBA" id="ARBA00023015"/>
    </source>
</evidence>
<dbReference type="OrthoDB" id="7618373at2"/>
<dbReference type="InterPro" id="IPR036388">
    <property type="entry name" value="WH-like_DNA-bd_sf"/>
</dbReference>
<keyword evidence="1" id="KW-0805">Transcription regulation</keyword>
<name>A0A1M5NXA2_9RHOB</name>
<protein>
    <submittedName>
        <fullName evidence="5">DNA-binding transcriptional regulator, GntR family</fullName>
    </submittedName>
</protein>